<dbReference type="CDD" id="cd00093">
    <property type="entry name" value="HTH_XRE"/>
    <property type="match status" value="1"/>
</dbReference>
<protein>
    <submittedName>
        <fullName evidence="3">Helix-turn-helix transcriptional regulator</fullName>
    </submittedName>
</protein>
<dbReference type="PANTHER" id="PTHR46558:SF11">
    <property type="entry name" value="HTH-TYPE TRANSCRIPTIONAL REGULATOR XRE"/>
    <property type="match status" value="1"/>
</dbReference>
<proteinExistence type="predicted"/>
<dbReference type="PANTHER" id="PTHR46558">
    <property type="entry name" value="TRACRIPTIONAL REGULATORY PROTEIN-RELATED-RELATED"/>
    <property type="match status" value="1"/>
</dbReference>
<dbReference type="InterPro" id="IPR001387">
    <property type="entry name" value="Cro/C1-type_HTH"/>
</dbReference>
<feature type="domain" description="HTH cro/C1-type" evidence="2">
    <location>
        <begin position="10"/>
        <end position="64"/>
    </location>
</feature>
<dbReference type="EMBL" id="JBHSHC010000112">
    <property type="protein sequence ID" value="MFC4768756.1"/>
    <property type="molecule type" value="Genomic_DNA"/>
</dbReference>
<dbReference type="Gene3D" id="1.10.260.40">
    <property type="entry name" value="lambda repressor-like DNA-binding domains"/>
    <property type="match status" value="1"/>
</dbReference>
<keyword evidence="4" id="KW-1185">Reference proteome</keyword>
<evidence type="ECO:0000256" key="1">
    <source>
        <dbReference type="ARBA" id="ARBA00023125"/>
    </source>
</evidence>
<evidence type="ECO:0000259" key="2">
    <source>
        <dbReference type="PROSITE" id="PS50943"/>
    </source>
</evidence>
<organism evidence="3 4">
    <name type="scientific">Effusibacillus consociatus</name>
    <dbReference type="NCBI Taxonomy" id="1117041"/>
    <lineage>
        <taxon>Bacteria</taxon>
        <taxon>Bacillati</taxon>
        <taxon>Bacillota</taxon>
        <taxon>Bacilli</taxon>
        <taxon>Bacillales</taxon>
        <taxon>Alicyclobacillaceae</taxon>
        <taxon>Effusibacillus</taxon>
    </lineage>
</organism>
<dbReference type="PROSITE" id="PS50943">
    <property type="entry name" value="HTH_CROC1"/>
    <property type="match status" value="1"/>
</dbReference>
<comment type="caution">
    <text evidence="3">The sequence shown here is derived from an EMBL/GenBank/DDBJ whole genome shotgun (WGS) entry which is preliminary data.</text>
</comment>
<dbReference type="SUPFAM" id="SSF47413">
    <property type="entry name" value="lambda repressor-like DNA-binding domains"/>
    <property type="match status" value="1"/>
</dbReference>
<dbReference type="Pfam" id="PF01381">
    <property type="entry name" value="HTH_3"/>
    <property type="match status" value="1"/>
</dbReference>
<accession>A0ABV9Q3J6</accession>
<evidence type="ECO:0000313" key="4">
    <source>
        <dbReference type="Proteomes" id="UP001596002"/>
    </source>
</evidence>
<name>A0ABV9Q3J6_9BACL</name>
<dbReference type="InterPro" id="IPR010982">
    <property type="entry name" value="Lambda_DNA-bd_dom_sf"/>
</dbReference>
<sequence>MGDVAVRNRLKEIRHDHRMNQIEFAEYIGAARQLYNRWENQTTQPSLEWVLRIAKRTGRPVEDIVYLEEPG</sequence>
<evidence type="ECO:0000313" key="3">
    <source>
        <dbReference type="EMBL" id="MFC4768756.1"/>
    </source>
</evidence>
<keyword evidence="1" id="KW-0238">DNA-binding</keyword>
<dbReference type="SMART" id="SM00530">
    <property type="entry name" value="HTH_XRE"/>
    <property type="match status" value="1"/>
</dbReference>
<dbReference type="Proteomes" id="UP001596002">
    <property type="component" value="Unassembled WGS sequence"/>
</dbReference>
<gene>
    <name evidence="3" type="ORF">ACFO8Q_15530</name>
</gene>
<reference evidence="4" key="1">
    <citation type="journal article" date="2019" name="Int. J. Syst. Evol. Microbiol.">
        <title>The Global Catalogue of Microorganisms (GCM) 10K type strain sequencing project: providing services to taxonomists for standard genome sequencing and annotation.</title>
        <authorList>
            <consortium name="The Broad Institute Genomics Platform"/>
            <consortium name="The Broad Institute Genome Sequencing Center for Infectious Disease"/>
            <person name="Wu L."/>
            <person name="Ma J."/>
        </authorList>
    </citation>
    <scope>NUCLEOTIDE SEQUENCE [LARGE SCALE GENOMIC DNA]</scope>
    <source>
        <strain evidence="4">WYCCWR 12678</strain>
    </source>
</reference>